<gene>
    <name evidence="1" type="ORF">HG543_40960</name>
</gene>
<comment type="caution">
    <text evidence="1">The sequence shown here is derived from an EMBL/GenBank/DDBJ whole genome shotgun (WGS) entry which is preliminary data.</text>
</comment>
<dbReference type="Proteomes" id="UP000518300">
    <property type="component" value="Unassembled WGS sequence"/>
</dbReference>
<organism evidence="1 2">
    <name type="scientific">Pyxidicoccus fallax</name>
    <dbReference type="NCBI Taxonomy" id="394095"/>
    <lineage>
        <taxon>Bacteria</taxon>
        <taxon>Pseudomonadati</taxon>
        <taxon>Myxococcota</taxon>
        <taxon>Myxococcia</taxon>
        <taxon>Myxococcales</taxon>
        <taxon>Cystobacterineae</taxon>
        <taxon>Myxococcaceae</taxon>
        <taxon>Pyxidicoccus</taxon>
    </lineage>
</organism>
<feature type="non-terminal residue" evidence="1">
    <location>
        <position position="96"/>
    </location>
</feature>
<dbReference type="AlphaFoldDB" id="A0A848LTR4"/>
<sequence>MPRRLLPTLVALGCGLLALAWGLVSLQRIFHQEREDARAQMRSRREALAHTAAEAFRQSLARHLEVHIPELHSAVGDPLAPGEGFYLLFRDHQFLP</sequence>
<accession>A0A848LTR4</accession>
<keyword evidence="1" id="KW-0808">Transferase</keyword>
<protein>
    <submittedName>
        <fullName evidence="1">Sensor histidine kinase</fullName>
    </submittedName>
</protein>
<keyword evidence="2" id="KW-1185">Reference proteome</keyword>
<proteinExistence type="predicted"/>
<dbReference type="EMBL" id="JABBJJ010000302">
    <property type="protein sequence ID" value="NMO21176.1"/>
    <property type="molecule type" value="Genomic_DNA"/>
</dbReference>
<evidence type="ECO:0000313" key="1">
    <source>
        <dbReference type="EMBL" id="NMO21176.1"/>
    </source>
</evidence>
<evidence type="ECO:0000313" key="2">
    <source>
        <dbReference type="Proteomes" id="UP000518300"/>
    </source>
</evidence>
<name>A0A848LTR4_9BACT</name>
<dbReference type="GO" id="GO:0016301">
    <property type="term" value="F:kinase activity"/>
    <property type="evidence" value="ECO:0007669"/>
    <property type="project" value="UniProtKB-KW"/>
</dbReference>
<keyword evidence="1" id="KW-0418">Kinase</keyword>
<reference evidence="1 2" key="1">
    <citation type="submission" date="2020-04" db="EMBL/GenBank/DDBJ databases">
        <title>Draft genome of Pyxidicoccus fallax type strain.</title>
        <authorList>
            <person name="Whitworth D.E."/>
        </authorList>
    </citation>
    <scope>NUCLEOTIDE SEQUENCE [LARGE SCALE GENOMIC DNA]</scope>
    <source>
        <strain evidence="1 2">DSM 14698</strain>
    </source>
</reference>